<evidence type="ECO:0000259" key="1">
    <source>
        <dbReference type="Pfam" id="PF10130"/>
    </source>
</evidence>
<sequence>MKLIVDANILFAGLIKEGLTVELLISDRLHLFAPEFLFAEFTKYKDVILRKTHRNEEEFNNFLETLKEQISVVPKKEITPFMDEADKISPDPKDTIYLALAIALKSNIWSNDGKLKQGQDKITIYSTVELLKKTNIIKTNL</sequence>
<reference evidence="2" key="1">
    <citation type="journal article" date="2015" name="Nature">
        <title>Complex archaea that bridge the gap between prokaryotes and eukaryotes.</title>
        <authorList>
            <person name="Spang A."/>
            <person name="Saw J.H."/>
            <person name="Jorgensen S.L."/>
            <person name="Zaremba-Niedzwiedzka K."/>
            <person name="Martijn J."/>
            <person name="Lind A.E."/>
            <person name="van Eijk R."/>
            <person name="Schleper C."/>
            <person name="Guy L."/>
            <person name="Ettema T.J."/>
        </authorList>
    </citation>
    <scope>NUCLEOTIDE SEQUENCE</scope>
</reference>
<dbReference type="Gene3D" id="3.40.50.1010">
    <property type="entry name" value="5'-nuclease"/>
    <property type="match status" value="1"/>
</dbReference>
<dbReference type="InterPro" id="IPR002716">
    <property type="entry name" value="PIN_dom"/>
</dbReference>
<dbReference type="EMBL" id="LAZR01061329">
    <property type="protein sequence ID" value="KKK63795.1"/>
    <property type="molecule type" value="Genomic_DNA"/>
</dbReference>
<dbReference type="CDD" id="cd09873">
    <property type="entry name" value="PIN_Pae0151-like"/>
    <property type="match status" value="1"/>
</dbReference>
<gene>
    <name evidence="2" type="ORF">LCGC14_2990690</name>
</gene>
<dbReference type="InterPro" id="IPR029060">
    <property type="entry name" value="PIN-like_dom_sf"/>
</dbReference>
<protein>
    <recommendedName>
        <fullName evidence="1">PIN domain-containing protein</fullName>
    </recommendedName>
</protein>
<dbReference type="SUPFAM" id="SSF88723">
    <property type="entry name" value="PIN domain-like"/>
    <property type="match status" value="1"/>
</dbReference>
<evidence type="ECO:0000313" key="2">
    <source>
        <dbReference type="EMBL" id="KKK63795.1"/>
    </source>
</evidence>
<proteinExistence type="predicted"/>
<name>A0A0F8XRG6_9ZZZZ</name>
<dbReference type="AlphaFoldDB" id="A0A0F8XRG6"/>
<dbReference type="InterPro" id="IPR044153">
    <property type="entry name" value="PIN_Pae0151-like"/>
</dbReference>
<organism evidence="2">
    <name type="scientific">marine sediment metagenome</name>
    <dbReference type="NCBI Taxonomy" id="412755"/>
    <lineage>
        <taxon>unclassified sequences</taxon>
        <taxon>metagenomes</taxon>
        <taxon>ecological metagenomes</taxon>
    </lineage>
</organism>
<dbReference type="Pfam" id="PF10130">
    <property type="entry name" value="PIN_2"/>
    <property type="match status" value="1"/>
</dbReference>
<comment type="caution">
    <text evidence="2">The sequence shown here is derived from an EMBL/GenBank/DDBJ whole genome shotgun (WGS) entry which is preliminary data.</text>
</comment>
<feature type="domain" description="PIN" evidence="1">
    <location>
        <begin position="4"/>
        <end position="116"/>
    </location>
</feature>
<accession>A0A0F8XRG6</accession>